<feature type="compositionally biased region" description="Basic and acidic residues" evidence="2">
    <location>
        <begin position="238"/>
        <end position="256"/>
    </location>
</feature>
<dbReference type="EMBL" id="VTPC01008199">
    <property type="protein sequence ID" value="KAF2893159.1"/>
    <property type="molecule type" value="Genomic_DNA"/>
</dbReference>
<feature type="region of interest" description="Disordered" evidence="2">
    <location>
        <begin position="28"/>
        <end position="64"/>
    </location>
</feature>
<sequence>MNEKQIAGERKQDLENLGMWRLAKPCRQDSYKQKPIQIEKHEDRNAENGLRSCKESQKTSHSTSMVLNSIEKHVQTDNQIHIEFIIGATGNHGHETQKCIDARRLQIENLIGIQGNYRRFTKLVGGLVMDVKEIKQDQTAYQQELRELKRENEVLREENKKAKEDVKDIETRMRNLEKKQIKNNIVISEIKMDIKIGLKNFIERNMGTKIQIKEATKIGATIKLRSLQENVYINSEPTKGEQETQKKIKEIADNERKKGKQVKGWQTERIERMLHLPVQKTKKEGKREKNEENPSNG</sequence>
<feature type="compositionally biased region" description="Basic and acidic residues" evidence="2">
    <location>
        <begin position="281"/>
        <end position="297"/>
    </location>
</feature>
<keyword evidence="4" id="KW-1185">Reference proteome</keyword>
<evidence type="ECO:0000256" key="2">
    <source>
        <dbReference type="SAM" id="MobiDB-lite"/>
    </source>
</evidence>
<protein>
    <submittedName>
        <fullName evidence="3">Uncharacterized protein</fullName>
    </submittedName>
</protein>
<keyword evidence="1" id="KW-0175">Coiled coil</keyword>
<dbReference type="Proteomes" id="UP000801492">
    <property type="component" value="Unassembled WGS sequence"/>
</dbReference>
<feature type="coiled-coil region" evidence="1">
    <location>
        <begin position="131"/>
        <end position="179"/>
    </location>
</feature>
<dbReference type="OrthoDB" id="6810761at2759"/>
<feature type="region of interest" description="Disordered" evidence="2">
    <location>
        <begin position="238"/>
        <end position="297"/>
    </location>
</feature>
<organism evidence="3 4">
    <name type="scientific">Ignelater luminosus</name>
    <name type="common">Cucubano</name>
    <name type="synonym">Pyrophorus luminosus</name>
    <dbReference type="NCBI Taxonomy" id="2038154"/>
    <lineage>
        <taxon>Eukaryota</taxon>
        <taxon>Metazoa</taxon>
        <taxon>Ecdysozoa</taxon>
        <taxon>Arthropoda</taxon>
        <taxon>Hexapoda</taxon>
        <taxon>Insecta</taxon>
        <taxon>Pterygota</taxon>
        <taxon>Neoptera</taxon>
        <taxon>Endopterygota</taxon>
        <taxon>Coleoptera</taxon>
        <taxon>Polyphaga</taxon>
        <taxon>Elateriformia</taxon>
        <taxon>Elateroidea</taxon>
        <taxon>Elateridae</taxon>
        <taxon>Agrypninae</taxon>
        <taxon>Pyrophorini</taxon>
        <taxon>Ignelater</taxon>
    </lineage>
</organism>
<dbReference type="Gene3D" id="1.20.5.340">
    <property type="match status" value="1"/>
</dbReference>
<evidence type="ECO:0000256" key="1">
    <source>
        <dbReference type="SAM" id="Coils"/>
    </source>
</evidence>
<dbReference type="AlphaFoldDB" id="A0A8K0GB94"/>
<proteinExistence type="predicted"/>
<name>A0A8K0GB94_IGNLU</name>
<comment type="caution">
    <text evidence="3">The sequence shown here is derived from an EMBL/GenBank/DDBJ whole genome shotgun (WGS) entry which is preliminary data.</text>
</comment>
<accession>A0A8K0GB94</accession>
<evidence type="ECO:0000313" key="3">
    <source>
        <dbReference type="EMBL" id="KAF2893159.1"/>
    </source>
</evidence>
<gene>
    <name evidence="3" type="ORF">ILUMI_13016</name>
</gene>
<evidence type="ECO:0000313" key="4">
    <source>
        <dbReference type="Proteomes" id="UP000801492"/>
    </source>
</evidence>
<feature type="compositionally biased region" description="Basic and acidic residues" evidence="2">
    <location>
        <begin position="28"/>
        <end position="58"/>
    </location>
</feature>
<reference evidence="3" key="1">
    <citation type="submission" date="2019-08" db="EMBL/GenBank/DDBJ databases">
        <title>The genome of the North American firefly Photinus pyralis.</title>
        <authorList>
            <consortium name="Photinus pyralis genome working group"/>
            <person name="Fallon T.R."/>
            <person name="Sander Lower S.E."/>
            <person name="Weng J.-K."/>
        </authorList>
    </citation>
    <scope>NUCLEOTIDE SEQUENCE</scope>
    <source>
        <strain evidence="3">TRF0915ILg1</strain>
        <tissue evidence="3">Whole body</tissue>
    </source>
</reference>